<dbReference type="WBParaSite" id="nRc.2.0.1.t04110-RA">
    <property type="protein sequence ID" value="nRc.2.0.1.t04110-RA"/>
    <property type="gene ID" value="nRc.2.0.1.g04110"/>
</dbReference>
<proteinExistence type="predicted"/>
<keyword evidence="2" id="KW-1185">Reference proteome</keyword>
<sequence>MDDQQRKHLHRNGAPKKDEKNFLMKRSAGISGPLVGAPGGLTALAWQIFCFISLEPGAGLGGRVPWDAIAACRQALAFNLAWSLGQESLTILSNIPPLPFASPKRIGGGPPSP</sequence>
<name>A0A915HRP5_ROMCU</name>
<evidence type="ECO:0000313" key="3">
    <source>
        <dbReference type="WBParaSite" id="nRc.2.0.1.t04110-RA"/>
    </source>
</evidence>
<evidence type="ECO:0000313" key="2">
    <source>
        <dbReference type="Proteomes" id="UP000887565"/>
    </source>
</evidence>
<protein>
    <submittedName>
        <fullName evidence="3">Uncharacterized protein</fullName>
    </submittedName>
</protein>
<organism evidence="2 3">
    <name type="scientific">Romanomermis culicivorax</name>
    <name type="common">Nematode worm</name>
    <dbReference type="NCBI Taxonomy" id="13658"/>
    <lineage>
        <taxon>Eukaryota</taxon>
        <taxon>Metazoa</taxon>
        <taxon>Ecdysozoa</taxon>
        <taxon>Nematoda</taxon>
        <taxon>Enoplea</taxon>
        <taxon>Dorylaimia</taxon>
        <taxon>Mermithida</taxon>
        <taxon>Mermithoidea</taxon>
        <taxon>Mermithidae</taxon>
        <taxon>Romanomermis</taxon>
    </lineage>
</organism>
<feature type="region of interest" description="Disordered" evidence="1">
    <location>
        <begin position="1"/>
        <end position="21"/>
    </location>
</feature>
<dbReference type="Proteomes" id="UP000887565">
    <property type="component" value="Unplaced"/>
</dbReference>
<accession>A0A915HRP5</accession>
<dbReference type="AlphaFoldDB" id="A0A915HRP5"/>
<reference evidence="3" key="1">
    <citation type="submission" date="2022-11" db="UniProtKB">
        <authorList>
            <consortium name="WormBaseParasite"/>
        </authorList>
    </citation>
    <scope>IDENTIFICATION</scope>
</reference>
<evidence type="ECO:0000256" key="1">
    <source>
        <dbReference type="SAM" id="MobiDB-lite"/>
    </source>
</evidence>